<dbReference type="Proteomes" id="UP000482209">
    <property type="component" value="Unassembled WGS sequence"/>
</dbReference>
<sequence length="196" mass="22458">MKKINHFLDKVGFLKFILLLFLFGFFIGAIGAVISKNYFHSEVKSFFEQVVYNLRMCQMEYGQFLIEVLIKEFSSYFLLLLFCISILGIPYIIWYLIYKGALWGFFAGNAILQFGAKGIVVGLLYGFPHWLLLIPVIAATLHKGYYISINGPKKKAFTEQIPSILILMVILLLGCLLEAFVNARILKYILLWCSAE</sequence>
<keyword evidence="1" id="KW-0472">Membrane</keyword>
<name>A0A6L5XX06_9FIRM</name>
<dbReference type="EMBL" id="VUMT01000006">
    <property type="protein sequence ID" value="MSS63380.1"/>
    <property type="molecule type" value="Genomic_DNA"/>
</dbReference>
<keyword evidence="3" id="KW-1185">Reference proteome</keyword>
<dbReference type="Pfam" id="PF01944">
    <property type="entry name" value="SpoIIM"/>
    <property type="match status" value="1"/>
</dbReference>
<keyword evidence="1" id="KW-0812">Transmembrane</keyword>
<dbReference type="RefSeq" id="WP_154518600.1">
    <property type="nucleotide sequence ID" value="NZ_VUMT01000006.1"/>
</dbReference>
<evidence type="ECO:0000313" key="2">
    <source>
        <dbReference type="EMBL" id="MSS63380.1"/>
    </source>
</evidence>
<dbReference type="InterPro" id="IPR002798">
    <property type="entry name" value="SpoIIM-like"/>
</dbReference>
<gene>
    <name evidence="2" type="ORF">FYJ58_05750</name>
</gene>
<evidence type="ECO:0000256" key="1">
    <source>
        <dbReference type="SAM" id="Phobius"/>
    </source>
</evidence>
<feature type="transmembrane region" description="Helical" evidence="1">
    <location>
        <begin position="161"/>
        <end position="181"/>
    </location>
</feature>
<accession>A0A6L5XX06</accession>
<keyword evidence="1" id="KW-1133">Transmembrane helix</keyword>
<feature type="transmembrane region" description="Helical" evidence="1">
    <location>
        <begin position="76"/>
        <end position="98"/>
    </location>
</feature>
<feature type="transmembrane region" description="Helical" evidence="1">
    <location>
        <begin position="119"/>
        <end position="141"/>
    </location>
</feature>
<evidence type="ECO:0000313" key="3">
    <source>
        <dbReference type="Proteomes" id="UP000482209"/>
    </source>
</evidence>
<proteinExistence type="predicted"/>
<evidence type="ECO:0008006" key="4">
    <source>
        <dbReference type="Google" id="ProtNLM"/>
    </source>
</evidence>
<protein>
    <recommendedName>
        <fullName evidence="4">Stage II sporulation protein M</fullName>
    </recommendedName>
</protein>
<dbReference type="AlphaFoldDB" id="A0A6L5XX06"/>
<feature type="transmembrane region" description="Helical" evidence="1">
    <location>
        <begin position="12"/>
        <end position="34"/>
    </location>
</feature>
<organism evidence="2 3">
    <name type="scientific">Velocimicrobium porci</name>
    <dbReference type="NCBI Taxonomy" id="2606634"/>
    <lineage>
        <taxon>Bacteria</taxon>
        <taxon>Bacillati</taxon>
        <taxon>Bacillota</taxon>
        <taxon>Clostridia</taxon>
        <taxon>Lachnospirales</taxon>
        <taxon>Lachnospiraceae</taxon>
        <taxon>Velocimicrobium</taxon>
    </lineage>
</organism>
<comment type="caution">
    <text evidence="2">The sequence shown here is derived from an EMBL/GenBank/DDBJ whole genome shotgun (WGS) entry which is preliminary data.</text>
</comment>
<reference evidence="2 3" key="1">
    <citation type="submission" date="2019-08" db="EMBL/GenBank/DDBJ databases">
        <title>In-depth cultivation of the pig gut microbiome towards novel bacterial diversity and tailored functional studies.</title>
        <authorList>
            <person name="Wylensek D."/>
            <person name="Hitch T.C.A."/>
            <person name="Clavel T."/>
        </authorList>
    </citation>
    <scope>NUCLEOTIDE SEQUENCE [LARGE SCALE GENOMIC DNA]</scope>
    <source>
        <strain evidence="2 3">WCA-693-APC-MOT-I</strain>
    </source>
</reference>